<dbReference type="InterPro" id="IPR012341">
    <property type="entry name" value="6hp_glycosidase-like_sf"/>
</dbReference>
<dbReference type="InterPro" id="IPR004879">
    <property type="entry name" value="Ssp411-like_TRX"/>
</dbReference>
<dbReference type="Pfam" id="PF03190">
    <property type="entry name" value="Thioredox_DsbH"/>
    <property type="match status" value="1"/>
</dbReference>
<dbReference type="Gene3D" id="3.40.30.10">
    <property type="entry name" value="Glutaredoxin"/>
    <property type="match status" value="1"/>
</dbReference>
<accession>A0ABQ5N0S8</accession>
<dbReference type="PANTHER" id="PTHR42899">
    <property type="entry name" value="SPERMATOGENESIS-ASSOCIATED PROTEIN 20"/>
    <property type="match status" value="1"/>
</dbReference>
<proteinExistence type="predicted"/>
<evidence type="ECO:0000313" key="3">
    <source>
        <dbReference type="Proteomes" id="UP001208567"/>
    </source>
</evidence>
<dbReference type="InterPro" id="IPR036249">
    <property type="entry name" value="Thioredoxin-like_sf"/>
</dbReference>
<dbReference type="EMBL" id="BRXR01000001">
    <property type="protein sequence ID" value="GLC28809.1"/>
    <property type="molecule type" value="Genomic_DNA"/>
</dbReference>
<dbReference type="SUPFAM" id="SSF52833">
    <property type="entry name" value="Thioredoxin-like"/>
    <property type="match status" value="1"/>
</dbReference>
<comment type="caution">
    <text evidence="2">The sequence shown here is derived from an EMBL/GenBank/DDBJ whole genome shotgun (WGS) entry which is preliminary data.</text>
</comment>
<dbReference type="CDD" id="cd02955">
    <property type="entry name" value="SSP411"/>
    <property type="match status" value="1"/>
</dbReference>
<sequence length="687" mass="78943">MSKTSHKTVNRLSNEKSPYLLQHAHNPVDWFPWGSEAFEKAKLEDKPIFLSIGYSTCHWCHVMERESFEDEEVAEVLNKYFIAIKVDKEERPDIDSIYMNVCQLINGSGGWPLTILMTPDKKPFYAATYIPKESKYGYSGIIDLLHEIHNFWSTRRDELEKSTDAIINQVKRIAVSHDNGDIGEETIYSTIEDFKNSFDSMYGGFGRAPKFPIPHNLYLLMRYSSIKGDKGALDIVEKTLQAMYKGGIFDHIGYGFSRYSTDRKWLVPHFEKMLYDNALLAIAYTECYKLTGKIFYREVAEKIFNYVLRDMTSEGGGFYSAEDADSEGVEGKFYVWSYDEIIKVLGEDSGKLFCDYYDITEAGNFEGKNIPNLIEKNMDDIENDKKISSELEKLKMQLFNYRNKRIHPYKDDKILTSWNGLMIAALAYGARAFEKSEYLDAAVRSVEFILGNLVSKDGRLMARYRDGESAYEAYAEDYAFLIWGLIEIYESSLEMKYLEKAIEFNSKMLDNFWDGEEGGFFLYGKDTEELIIRPKEIYDGAVPSANSVAAYNIIRLARLTENLELEKKAEEIFNAFGGTIKHNPSSYSFMMTALLFYEIGTQVIVIAGEKGESRTLEFIKEINENYLPFSMLVLNDNIEIAKVDENLPSKGRINNMVTVYLCQNFTCGKPITDLEKFKKAIKAKIDI</sequence>
<dbReference type="PIRSF" id="PIRSF006402">
    <property type="entry name" value="UCP006402_thioredoxin"/>
    <property type="match status" value="1"/>
</dbReference>
<reference evidence="2 3" key="1">
    <citation type="journal article" date="2024" name="Int. J. Syst. Evol. Microbiol.">
        <title>Clostridium omnivorum sp. nov., isolated from anoxic soil under the treatment of reductive soil disinfestation.</title>
        <authorList>
            <person name="Ueki A."/>
            <person name="Tonouchi A."/>
            <person name="Kaku N."/>
            <person name="Honma S."/>
            <person name="Ueki K."/>
        </authorList>
    </citation>
    <scope>NUCLEOTIDE SEQUENCE [LARGE SCALE GENOMIC DNA]</scope>
    <source>
        <strain evidence="2 3">E14</strain>
    </source>
</reference>
<dbReference type="PANTHER" id="PTHR42899:SF1">
    <property type="entry name" value="SPERMATOGENESIS-ASSOCIATED PROTEIN 20"/>
    <property type="match status" value="1"/>
</dbReference>
<dbReference type="InterPro" id="IPR008928">
    <property type="entry name" value="6-hairpin_glycosidase_sf"/>
</dbReference>
<name>A0ABQ5N0S8_9CLOT</name>
<organism evidence="2 3">
    <name type="scientific">Clostridium omnivorum</name>
    <dbReference type="NCBI Taxonomy" id="1604902"/>
    <lineage>
        <taxon>Bacteria</taxon>
        <taxon>Bacillati</taxon>
        <taxon>Bacillota</taxon>
        <taxon>Clostridia</taxon>
        <taxon>Eubacteriales</taxon>
        <taxon>Clostridiaceae</taxon>
        <taxon>Clostridium</taxon>
    </lineage>
</organism>
<evidence type="ECO:0000313" key="2">
    <source>
        <dbReference type="EMBL" id="GLC28809.1"/>
    </source>
</evidence>
<dbReference type="InterPro" id="IPR024705">
    <property type="entry name" value="Ssp411"/>
</dbReference>
<gene>
    <name evidence="2" type="ORF">bsdE14_02190</name>
</gene>
<dbReference type="Gene3D" id="1.50.10.10">
    <property type="match status" value="1"/>
</dbReference>
<protein>
    <submittedName>
        <fullName evidence="2">Thioredoxin domain-containing protein</fullName>
    </submittedName>
</protein>
<keyword evidence="3" id="KW-1185">Reference proteome</keyword>
<feature type="domain" description="Spermatogenesis-associated protein 20-like TRX" evidence="1">
    <location>
        <begin position="10"/>
        <end position="170"/>
    </location>
</feature>
<dbReference type="Gene3D" id="1.50.10.20">
    <property type="match status" value="1"/>
</dbReference>
<dbReference type="Proteomes" id="UP001208567">
    <property type="component" value="Unassembled WGS sequence"/>
</dbReference>
<dbReference type="RefSeq" id="WP_264848076.1">
    <property type="nucleotide sequence ID" value="NZ_BRXR01000001.1"/>
</dbReference>
<dbReference type="SUPFAM" id="SSF48208">
    <property type="entry name" value="Six-hairpin glycosidases"/>
    <property type="match status" value="1"/>
</dbReference>
<evidence type="ECO:0000259" key="1">
    <source>
        <dbReference type="Pfam" id="PF03190"/>
    </source>
</evidence>